<dbReference type="EMBL" id="AP017424">
    <property type="protein sequence ID" value="BAU81789.1"/>
    <property type="molecule type" value="Genomic_DNA"/>
</dbReference>
<evidence type="ECO:0000256" key="1">
    <source>
        <dbReference type="ARBA" id="ARBA00023125"/>
    </source>
</evidence>
<dbReference type="SMART" id="SM00530">
    <property type="entry name" value="HTH_XRE"/>
    <property type="match status" value="1"/>
</dbReference>
<evidence type="ECO:0000259" key="2">
    <source>
        <dbReference type="PROSITE" id="PS50943"/>
    </source>
</evidence>
<dbReference type="GO" id="GO:0005829">
    <property type="term" value="C:cytosol"/>
    <property type="evidence" value="ECO:0007669"/>
    <property type="project" value="TreeGrafter"/>
</dbReference>
<dbReference type="InterPro" id="IPR012349">
    <property type="entry name" value="Split_barrel_FMN-bd"/>
</dbReference>
<reference evidence="3 4" key="1">
    <citation type="journal article" date="2016" name="Genome Announc.">
        <title>Complete Genome Sequence of Thiostrepton-Producing Streptomyces laurentii ATCC 31255.</title>
        <authorList>
            <person name="Doi K."/>
            <person name="Fujino Y."/>
            <person name="Nagayoshi Y."/>
            <person name="Ohshima T."/>
            <person name="Ogata S."/>
        </authorList>
    </citation>
    <scope>NUCLEOTIDE SEQUENCE [LARGE SCALE GENOMIC DNA]</scope>
    <source>
        <strain evidence="3 4">ATCC 31255</strain>
    </source>
</reference>
<dbReference type="KEGG" id="slau:SLA_0835"/>
<dbReference type="CDD" id="cd00093">
    <property type="entry name" value="HTH_XRE"/>
    <property type="match status" value="1"/>
</dbReference>
<dbReference type="Gene3D" id="1.10.260.40">
    <property type="entry name" value="lambda repressor-like DNA-binding domains"/>
    <property type="match status" value="1"/>
</dbReference>
<organism evidence="3 4">
    <name type="scientific">Streptomyces laurentii</name>
    <dbReference type="NCBI Taxonomy" id="39478"/>
    <lineage>
        <taxon>Bacteria</taxon>
        <taxon>Bacillati</taxon>
        <taxon>Actinomycetota</taxon>
        <taxon>Actinomycetes</taxon>
        <taxon>Kitasatosporales</taxon>
        <taxon>Streptomycetaceae</taxon>
        <taxon>Streptomyces</taxon>
    </lineage>
</organism>
<dbReference type="Gene3D" id="2.30.110.10">
    <property type="entry name" value="Electron Transport, Fmn-binding Protein, Chain A"/>
    <property type="match status" value="1"/>
</dbReference>
<dbReference type="InterPro" id="IPR010982">
    <property type="entry name" value="Lambda_DNA-bd_dom_sf"/>
</dbReference>
<gene>
    <name evidence="3" type="ORF">SLA_0835</name>
</gene>
<dbReference type="InterPro" id="IPR024747">
    <property type="entry name" value="Pyridox_Oxase-rel"/>
</dbReference>
<protein>
    <submittedName>
        <fullName evidence="3">Helix-turn-helix domain protein</fullName>
    </submittedName>
</protein>
<evidence type="ECO:0000313" key="4">
    <source>
        <dbReference type="Proteomes" id="UP000217676"/>
    </source>
</evidence>
<dbReference type="InterPro" id="IPR050807">
    <property type="entry name" value="TransReg_Diox_bact_type"/>
</dbReference>
<evidence type="ECO:0000313" key="3">
    <source>
        <dbReference type="EMBL" id="BAU81789.1"/>
    </source>
</evidence>
<dbReference type="Proteomes" id="UP000217676">
    <property type="component" value="Chromosome"/>
</dbReference>
<dbReference type="SUPFAM" id="SSF47413">
    <property type="entry name" value="lambda repressor-like DNA-binding domains"/>
    <property type="match status" value="1"/>
</dbReference>
<keyword evidence="4" id="KW-1185">Reference proteome</keyword>
<proteinExistence type="predicted"/>
<dbReference type="InterPro" id="IPR001387">
    <property type="entry name" value="Cro/C1-type_HTH"/>
</dbReference>
<dbReference type="PANTHER" id="PTHR46797:SF1">
    <property type="entry name" value="METHYLPHOSPHONATE SYNTHASE"/>
    <property type="match status" value="1"/>
</dbReference>
<keyword evidence="1" id="KW-0238">DNA-binding</keyword>
<name>A0A160NTI1_STRLU</name>
<dbReference type="SUPFAM" id="SSF50475">
    <property type="entry name" value="FMN-binding split barrel"/>
    <property type="match status" value="1"/>
</dbReference>
<dbReference type="PANTHER" id="PTHR46797">
    <property type="entry name" value="HTH-TYPE TRANSCRIPTIONAL REGULATOR"/>
    <property type="match status" value="1"/>
</dbReference>
<dbReference type="PROSITE" id="PS50943">
    <property type="entry name" value="HTH_CROC1"/>
    <property type="match status" value="1"/>
</dbReference>
<sequence length="232" mass="24939">MTGDATPHARGDIGRRVTARREALGLTREEVAERAGSAPSYIQYMEEQVTTPGIAFMVRLAKALECTVQDLTGYTAELPDGTGRAGRDARLAELDEPECWRLLGTHGVGRIVFTTEEGPAAFPVNYQIDHGEIVFMTAPGAAVVRTAGTEIAFEADHVDEAFSQGWSVLVVGPVRRVTEAFATRRLRNAMYTGPWAGEGRDVVIVLAPRRITGRRIVVEGAPGVEGPPDGPA</sequence>
<dbReference type="Pfam" id="PF01381">
    <property type="entry name" value="HTH_3"/>
    <property type="match status" value="1"/>
</dbReference>
<dbReference type="GO" id="GO:0003700">
    <property type="term" value="F:DNA-binding transcription factor activity"/>
    <property type="evidence" value="ECO:0007669"/>
    <property type="project" value="TreeGrafter"/>
</dbReference>
<accession>A0A160NTI1</accession>
<dbReference type="Pfam" id="PF12900">
    <property type="entry name" value="Pyridox_ox_2"/>
    <property type="match status" value="1"/>
</dbReference>
<dbReference type="GO" id="GO:0003677">
    <property type="term" value="F:DNA binding"/>
    <property type="evidence" value="ECO:0007669"/>
    <property type="project" value="UniProtKB-KW"/>
</dbReference>
<feature type="domain" description="HTH cro/C1-type" evidence="2">
    <location>
        <begin position="17"/>
        <end position="71"/>
    </location>
</feature>
<dbReference type="AlphaFoldDB" id="A0A160NTI1"/>